<dbReference type="AlphaFoldDB" id="A0A858BTD7"/>
<accession>A0A858BTD7</accession>
<reference evidence="8 9" key="1">
    <citation type="submission" date="2020-02" db="EMBL/GenBank/DDBJ databases">
        <authorList>
            <person name="Kim Y.B."/>
            <person name="Roh S.W."/>
        </authorList>
    </citation>
    <scope>NUCLEOTIDE SEQUENCE [LARGE SCALE GENOMIC DNA]</scope>
    <source>
        <strain evidence="8 9">DSM 103574</strain>
    </source>
</reference>
<evidence type="ECO:0000256" key="7">
    <source>
        <dbReference type="HAMAP-Rule" id="MF_01057"/>
    </source>
</evidence>
<comment type="similarity">
    <text evidence="7">Belongs to the class I-like SAM-binding methyltransferase superfamily. TrmB family.</text>
</comment>
<keyword evidence="5 7" id="KW-0949">S-adenosyl-L-methionine</keyword>
<dbReference type="InterPro" id="IPR029063">
    <property type="entry name" value="SAM-dependent_MTases_sf"/>
</dbReference>
<dbReference type="EC" id="2.1.1.33" evidence="7"/>
<comment type="caution">
    <text evidence="7">Lacks conserved residue(s) required for the propagation of feature annotation.</text>
</comment>
<evidence type="ECO:0000313" key="9">
    <source>
        <dbReference type="Proteomes" id="UP000466848"/>
    </source>
</evidence>
<keyword evidence="4 7" id="KW-0808">Transferase</keyword>
<dbReference type="Gene3D" id="3.40.50.150">
    <property type="entry name" value="Vaccinia Virus protein VP39"/>
    <property type="match status" value="1"/>
</dbReference>
<dbReference type="SUPFAM" id="SSF53335">
    <property type="entry name" value="S-adenosyl-L-methionine-dependent methyltransferases"/>
    <property type="match status" value="1"/>
</dbReference>
<dbReference type="NCBIfam" id="TIGR00091">
    <property type="entry name" value="tRNA (guanosine(46)-N7)-methyltransferase TrmB"/>
    <property type="match status" value="1"/>
</dbReference>
<feature type="binding site" evidence="7">
    <location>
        <begin position="192"/>
        <end position="195"/>
    </location>
    <ligand>
        <name>substrate</name>
    </ligand>
</feature>
<proteinExistence type="inferred from homology"/>
<dbReference type="GO" id="GO:0043527">
    <property type="term" value="C:tRNA methyltransferase complex"/>
    <property type="evidence" value="ECO:0007669"/>
    <property type="project" value="TreeGrafter"/>
</dbReference>
<dbReference type="PANTHER" id="PTHR23417:SF14">
    <property type="entry name" value="PENTACOTRIPEPTIDE-REPEAT REGION OF PRORP DOMAIN-CONTAINING PROTEIN"/>
    <property type="match status" value="1"/>
</dbReference>
<comment type="catalytic activity">
    <reaction evidence="1 7">
        <text>guanosine(46) in tRNA + S-adenosyl-L-methionine = N(7)-methylguanosine(46) in tRNA + S-adenosyl-L-homocysteine</text>
        <dbReference type="Rhea" id="RHEA:42708"/>
        <dbReference type="Rhea" id="RHEA-COMP:10188"/>
        <dbReference type="Rhea" id="RHEA-COMP:10189"/>
        <dbReference type="ChEBI" id="CHEBI:57856"/>
        <dbReference type="ChEBI" id="CHEBI:59789"/>
        <dbReference type="ChEBI" id="CHEBI:74269"/>
        <dbReference type="ChEBI" id="CHEBI:74480"/>
        <dbReference type="EC" id="2.1.1.33"/>
    </reaction>
</comment>
<sequence>MRQRKVKNLEERLAVCSAYVVAEAKEKKGSWKSLFGNEQPLYMELGCGKGQFVIKQAVRHPERNFIAVEGHDTVLLRALEKAAETQLPNLKFVRGYIQDVNDYFAENELDGIYLNFSDPWPKDRHVKRRLTHERFLTGYQTVIKDSGTVEFKTDNNELFEFSIDEIKAQGYEIVEYTRDLHNSAFSARQVTTEYEDKFSRQNKCINYVKFVV</sequence>
<evidence type="ECO:0000256" key="1">
    <source>
        <dbReference type="ARBA" id="ARBA00000142"/>
    </source>
</evidence>
<keyword evidence="6 7" id="KW-0819">tRNA processing</keyword>
<feature type="binding site" evidence="7">
    <location>
        <position position="44"/>
    </location>
    <ligand>
        <name>S-adenosyl-L-methionine</name>
        <dbReference type="ChEBI" id="CHEBI:59789"/>
    </ligand>
</feature>
<feature type="binding site" evidence="7">
    <location>
        <position position="69"/>
    </location>
    <ligand>
        <name>S-adenosyl-L-methionine</name>
        <dbReference type="ChEBI" id="CHEBI:59789"/>
    </ligand>
</feature>
<gene>
    <name evidence="7 8" type="primary">trmB</name>
    <name evidence="8" type="ORF">Ami103574_03605</name>
</gene>
<feature type="binding site" evidence="7">
    <location>
        <position position="122"/>
    </location>
    <ligand>
        <name>substrate</name>
    </ligand>
</feature>
<evidence type="ECO:0000256" key="5">
    <source>
        <dbReference type="ARBA" id="ARBA00022691"/>
    </source>
</evidence>
<dbReference type="EMBL" id="CP048649">
    <property type="protein sequence ID" value="QIB68459.1"/>
    <property type="molecule type" value="Genomic_DNA"/>
</dbReference>
<dbReference type="PROSITE" id="PS51625">
    <property type="entry name" value="SAM_MT_TRMB"/>
    <property type="match status" value="1"/>
</dbReference>
<evidence type="ECO:0000256" key="3">
    <source>
        <dbReference type="ARBA" id="ARBA00022603"/>
    </source>
</evidence>
<keyword evidence="3 7" id="KW-0489">Methyltransferase</keyword>
<dbReference type="UniPathway" id="UPA00989"/>
<dbReference type="NCBIfam" id="NF001080">
    <property type="entry name" value="PRK00121.2-2"/>
    <property type="match status" value="1"/>
</dbReference>
<dbReference type="Pfam" id="PF02390">
    <property type="entry name" value="Methyltransf_4"/>
    <property type="match status" value="1"/>
</dbReference>
<evidence type="ECO:0000313" key="8">
    <source>
        <dbReference type="EMBL" id="QIB68459.1"/>
    </source>
</evidence>
<feature type="binding site" evidence="7">
    <location>
        <position position="154"/>
    </location>
    <ligand>
        <name>substrate</name>
    </ligand>
</feature>
<protein>
    <recommendedName>
        <fullName evidence="7">tRNA (guanine-N(7)-)-methyltransferase</fullName>
        <ecNumber evidence="7">2.1.1.33</ecNumber>
    </recommendedName>
    <alternativeName>
        <fullName evidence="7">tRNA (guanine(46)-N(7))-methyltransferase</fullName>
    </alternativeName>
    <alternativeName>
        <fullName evidence="7">tRNA(m7G46)-methyltransferase</fullName>
    </alternativeName>
</protein>
<dbReference type="InterPro" id="IPR055361">
    <property type="entry name" value="tRNA_methyltr_TrmB_bact"/>
</dbReference>
<dbReference type="Proteomes" id="UP000466848">
    <property type="component" value="Chromosome"/>
</dbReference>
<dbReference type="CDD" id="cd02440">
    <property type="entry name" value="AdoMet_MTases"/>
    <property type="match status" value="1"/>
</dbReference>
<evidence type="ECO:0000256" key="4">
    <source>
        <dbReference type="ARBA" id="ARBA00022679"/>
    </source>
</evidence>
<dbReference type="HAMAP" id="MF_01057">
    <property type="entry name" value="tRNA_methyltr_TrmB"/>
    <property type="match status" value="1"/>
</dbReference>
<dbReference type="RefSeq" id="WP_163065322.1">
    <property type="nucleotide sequence ID" value="NZ_CP048649.1"/>
</dbReference>
<keyword evidence="9" id="KW-1185">Reference proteome</keyword>
<evidence type="ECO:0000256" key="6">
    <source>
        <dbReference type="ARBA" id="ARBA00022694"/>
    </source>
</evidence>
<comment type="function">
    <text evidence="2 7">Catalyzes the formation of N(7)-methylguanine at position 46 (m7G46) in tRNA.</text>
</comment>
<comment type="pathway">
    <text evidence="7">tRNA modification; N(7)-methylguanine-tRNA biosynthesis.</text>
</comment>
<dbReference type="InterPro" id="IPR003358">
    <property type="entry name" value="tRNA_(Gua-N-7)_MeTrfase_Trmb"/>
</dbReference>
<evidence type="ECO:0000256" key="2">
    <source>
        <dbReference type="ARBA" id="ARBA00003015"/>
    </source>
</evidence>
<name>A0A858BTD7_9FIRM</name>
<feature type="binding site" evidence="7">
    <location>
        <position position="118"/>
    </location>
    <ligand>
        <name>S-adenosyl-L-methionine</name>
        <dbReference type="ChEBI" id="CHEBI:59789"/>
    </ligand>
</feature>
<organism evidence="8 9">
    <name type="scientific">Aminipila butyrica</name>
    <dbReference type="NCBI Taxonomy" id="433296"/>
    <lineage>
        <taxon>Bacteria</taxon>
        <taxon>Bacillati</taxon>
        <taxon>Bacillota</taxon>
        <taxon>Clostridia</taxon>
        <taxon>Peptostreptococcales</taxon>
        <taxon>Anaerovoracaceae</taxon>
        <taxon>Aminipila</taxon>
    </lineage>
</organism>
<dbReference type="GO" id="GO:0008176">
    <property type="term" value="F:tRNA (guanine(46)-N7)-methyltransferase activity"/>
    <property type="evidence" value="ECO:0007669"/>
    <property type="project" value="UniProtKB-UniRule"/>
</dbReference>
<dbReference type="KEGG" id="abut:Ami103574_03605"/>
<dbReference type="PANTHER" id="PTHR23417">
    <property type="entry name" value="3-DEOXY-D-MANNO-OCTULOSONIC-ACID TRANSFERASE/TRNA GUANINE-N 7 - -METHYLTRANSFERASE"/>
    <property type="match status" value="1"/>
</dbReference>